<proteinExistence type="predicted"/>
<evidence type="ECO:0000313" key="1">
    <source>
        <dbReference type="EMBL" id="EMD87242.1"/>
    </source>
</evidence>
<reference evidence="2" key="2">
    <citation type="journal article" date="2013" name="PLoS Genet.">
        <title>Comparative genome structure, secondary metabolite, and effector coding capacity across Cochliobolus pathogens.</title>
        <authorList>
            <person name="Condon B.J."/>
            <person name="Leng Y."/>
            <person name="Wu D."/>
            <person name="Bushley K.E."/>
            <person name="Ohm R.A."/>
            <person name="Otillar R."/>
            <person name="Martin J."/>
            <person name="Schackwitz W."/>
            <person name="Grimwood J."/>
            <person name="MohdZainudin N."/>
            <person name="Xue C."/>
            <person name="Wang R."/>
            <person name="Manning V.A."/>
            <person name="Dhillon B."/>
            <person name="Tu Z.J."/>
            <person name="Steffenson B.J."/>
            <person name="Salamov A."/>
            <person name="Sun H."/>
            <person name="Lowry S."/>
            <person name="LaButti K."/>
            <person name="Han J."/>
            <person name="Copeland A."/>
            <person name="Lindquist E."/>
            <person name="Barry K."/>
            <person name="Schmutz J."/>
            <person name="Baker S.E."/>
            <person name="Ciuffetti L.M."/>
            <person name="Grigoriev I.V."/>
            <person name="Zhong S."/>
            <person name="Turgeon B.G."/>
        </authorList>
    </citation>
    <scope>NUCLEOTIDE SEQUENCE [LARGE SCALE GENOMIC DNA]</scope>
    <source>
        <strain evidence="2">C5 / ATCC 48332 / race O</strain>
    </source>
</reference>
<sequence>MLSRQQRVLEVGKNDGIAPGAAVGDEDIDISGGLDIGRDGHMEDNKVAGLPRGYCLLSGASRLIDVSLERDLPDIVDGVGAEQCGYACALSGLESLRGRKRCARCDRDHEDGGEEIFGGVKEHVDVFRMGFALDDVELIDE</sequence>
<dbReference type="Proteomes" id="UP000016936">
    <property type="component" value="Unassembled WGS sequence"/>
</dbReference>
<gene>
    <name evidence="1" type="ORF">COCHEDRAFT_1033695</name>
</gene>
<dbReference type="HOGENOM" id="CLU_1825112_0_0_1"/>
<dbReference type="AlphaFoldDB" id="M2UGZ4"/>
<evidence type="ECO:0000313" key="2">
    <source>
        <dbReference type="Proteomes" id="UP000016936"/>
    </source>
</evidence>
<dbReference type="EMBL" id="KB445582">
    <property type="protein sequence ID" value="EMD87242.1"/>
    <property type="molecule type" value="Genomic_DNA"/>
</dbReference>
<keyword evidence="2" id="KW-1185">Reference proteome</keyword>
<organism evidence="1 2">
    <name type="scientific">Cochliobolus heterostrophus (strain C5 / ATCC 48332 / race O)</name>
    <name type="common">Southern corn leaf blight fungus</name>
    <name type="synonym">Bipolaris maydis</name>
    <dbReference type="NCBI Taxonomy" id="701091"/>
    <lineage>
        <taxon>Eukaryota</taxon>
        <taxon>Fungi</taxon>
        <taxon>Dikarya</taxon>
        <taxon>Ascomycota</taxon>
        <taxon>Pezizomycotina</taxon>
        <taxon>Dothideomycetes</taxon>
        <taxon>Pleosporomycetidae</taxon>
        <taxon>Pleosporales</taxon>
        <taxon>Pleosporineae</taxon>
        <taxon>Pleosporaceae</taxon>
        <taxon>Bipolaris</taxon>
    </lineage>
</organism>
<accession>M2UGZ4</accession>
<reference evidence="1 2" key="1">
    <citation type="journal article" date="2012" name="PLoS Pathog.">
        <title>Diverse lifestyles and strategies of plant pathogenesis encoded in the genomes of eighteen Dothideomycetes fungi.</title>
        <authorList>
            <person name="Ohm R.A."/>
            <person name="Feau N."/>
            <person name="Henrissat B."/>
            <person name="Schoch C.L."/>
            <person name="Horwitz B.A."/>
            <person name="Barry K.W."/>
            <person name="Condon B.J."/>
            <person name="Copeland A.C."/>
            <person name="Dhillon B."/>
            <person name="Glaser F."/>
            <person name="Hesse C.N."/>
            <person name="Kosti I."/>
            <person name="LaButti K."/>
            <person name="Lindquist E.A."/>
            <person name="Lucas S."/>
            <person name="Salamov A.A."/>
            <person name="Bradshaw R.E."/>
            <person name="Ciuffetti L."/>
            <person name="Hamelin R.C."/>
            <person name="Kema G.H.J."/>
            <person name="Lawrence C."/>
            <person name="Scott J.A."/>
            <person name="Spatafora J.W."/>
            <person name="Turgeon B.G."/>
            <person name="de Wit P.J.G.M."/>
            <person name="Zhong S."/>
            <person name="Goodwin S.B."/>
            <person name="Grigoriev I.V."/>
        </authorList>
    </citation>
    <scope>NUCLEOTIDE SEQUENCE [LARGE SCALE GENOMIC DNA]</scope>
    <source>
        <strain evidence="2">C5 / ATCC 48332 / race O</strain>
    </source>
</reference>
<protein>
    <submittedName>
        <fullName evidence="1">Uncharacterized protein</fullName>
    </submittedName>
</protein>
<name>M2UGZ4_COCH5</name>